<dbReference type="GO" id="GO:0008270">
    <property type="term" value="F:zinc ion binding"/>
    <property type="evidence" value="ECO:0007669"/>
    <property type="project" value="UniProtKB-KW"/>
</dbReference>
<dbReference type="Proteomes" id="UP000318582">
    <property type="component" value="Unassembled WGS sequence"/>
</dbReference>
<name>A0A507EEU5_9FUNG</name>
<dbReference type="AlphaFoldDB" id="A0A507EEU5"/>
<feature type="compositionally biased region" description="Basic residues" evidence="5">
    <location>
        <begin position="986"/>
        <end position="998"/>
    </location>
</feature>
<feature type="region of interest" description="Disordered" evidence="5">
    <location>
        <begin position="126"/>
        <end position="146"/>
    </location>
</feature>
<feature type="region of interest" description="Disordered" evidence="5">
    <location>
        <begin position="734"/>
        <end position="811"/>
    </location>
</feature>
<dbReference type="InterPro" id="IPR002893">
    <property type="entry name" value="Znf_MYND"/>
</dbReference>
<evidence type="ECO:0000256" key="4">
    <source>
        <dbReference type="PROSITE-ProRule" id="PRU00134"/>
    </source>
</evidence>
<dbReference type="EMBL" id="QEAQ01000006">
    <property type="protein sequence ID" value="TPX61700.1"/>
    <property type="molecule type" value="Genomic_DNA"/>
</dbReference>
<feature type="compositionally biased region" description="Pro residues" evidence="5">
    <location>
        <begin position="126"/>
        <end position="137"/>
    </location>
</feature>
<feature type="compositionally biased region" description="Polar residues" evidence="5">
    <location>
        <begin position="930"/>
        <end position="953"/>
    </location>
</feature>
<feature type="compositionally biased region" description="Low complexity" evidence="5">
    <location>
        <begin position="495"/>
        <end position="510"/>
    </location>
</feature>
<evidence type="ECO:0000313" key="7">
    <source>
        <dbReference type="EMBL" id="TPX61700.1"/>
    </source>
</evidence>
<dbReference type="PROSITE" id="PS50865">
    <property type="entry name" value="ZF_MYND_2"/>
    <property type="match status" value="1"/>
</dbReference>
<feature type="region of interest" description="Disordered" evidence="5">
    <location>
        <begin position="686"/>
        <end position="722"/>
    </location>
</feature>
<evidence type="ECO:0000256" key="2">
    <source>
        <dbReference type="ARBA" id="ARBA00022771"/>
    </source>
</evidence>
<evidence type="ECO:0000256" key="1">
    <source>
        <dbReference type="ARBA" id="ARBA00022723"/>
    </source>
</evidence>
<sequence>MGNHSSVSKKESLELGGNCPPHAPVTATPSPLVGPVVNHMGEPKSLNVKSNPAAPSPAAYFKKPFAPPPEIPLYSTSPASNVVAAPAAEQKQEYKSRLPEALKSGNGEAIAKCMIEDVNASRNFPPTPFKYQPPPDAPNDKPLGPAPWTAWSSSYLKPLMPGHNMPGPADPKGRSRSPTVEASFRPKPGPPTAIENRVVKAVEFEESSCSRLYTPVNVAFRKLMEQARYSAQHTDPTYGSFPCRYMHTANTMGGSHYVSRYAIDDALFGMEPSKLIRETWTTVSPTETFTLGNGVVLIGGTEYKRIIGALGIAVQVRGIVIAGISPCTEGKTPPPTPKKQKEQDCFAGFPSLCAAAADKTGNAAAAGTHRHLASVNVLPCTGTTPVTVHYYAPGTRVGYHLVLDNGATLDSDMVIHGPFTYRGIRFGENTLIHADGVLAKFHVRKEPAESAPEAPAPNAPDQRAEILFQHLEAIKAAQARQDKVQGHDYGPPPKVAAAPAANPPQQQTTATKTKKIYVEICIDRMLSPEVFPENQNLRAKPPTVQPTNLREASTAVMAFSVCPPNAAALRLSKLPTTDCYGFHHTILPFDSTRVLRRPRALCHINTLEADRIAGAEDERRCAYCAITRPRNTMPLCAQCRCVRYCSRSCQISHWKTDHKRWCYKTAVKDSTDRIFTDAPVLAGPLANFLSPPPPPARGSTSKSTVPEKTHPTSVQPEKIHPTFVKDSNLLSRLSKSTDVEQQPSATPATASVPTPQSTKPAFTTISKVPTKPAGHTNIGLVRTPLFTPQPPMQQQQQQQQGEGEHQQHQSVTFPRPVQVGTWTNSAAFSTQAVPAVKAAVAAASNDTAPPALVKHFRSNLAPPPGQYHLRGIHTAPTITTSNTTATGASDSRQSCRPKGLGLAKLGCGFSTLFSSSKRPTIDRTSFIFTGSNQTTQNADGAPAKTSSAPQSSAPRGDDDPSLIPPPPRPALPQNPALKKPASATKRTVRGKHPVKTRR</sequence>
<feature type="region of interest" description="Disordered" evidence="5">
    <location>
        <begin position="479"/>
        <end position="510"/>
    </location>
</feature>
<dbReference type="PANTHER" id="PTHR48125">
    <property type="entry name" value="LP07818P1"/>
    <property type="match status" value="1"/>
</dbReference>
<keyword evidence="1" id="KW-0479">Metal-binding</keyword>
<proteinExistence type="predicted"/>
<organism evidence="7 8">
    <name type="scientific">Powellomyces hirtus</name>
    <dbReference type="NCBI Taxonomy" id="109895"/>
    <lineage>
        <taxon>Eukaryota</taxon>
        <taxon>Fungi</taxon>
        <taxon>Fungi incertae sedis</taxon>
        <taxon>Chytridiomycota</taxon>
        <taxon>Chytridiomycota incertae sedis</taxon>
        <taxon>Chytridiomycetes</taxon>
        <taxon>Spizellomycetales</taxon>
        <taxon>Powellomycetaceae</taxon>
        <taxon>Powellomyces</taxon>
    </lineage>
</organism>
<evidence type="ECO:0000313" key="8">
    <source>
        <dbReference type="Proteomes" id="UP000318582"/>
    </source>
</evidence>
<evidence type="ECO:0000259" key="6">
    <source>
        <dbReference type="PROSITE" id="PS50865"/>
    </source>
</evidence>
<dbReference type="SUPFAM" id="SSF144232">
    <property type="entry name" value="HIT/MYND zinc finger-like"/>
    <property type="match status" value="1"/>
</dbReference>
<dbReference type="PANTHER" id="PTHR48125:SF10">
    <property type="entry name" value="OS12G0136300 PROTEIN"/>
    <property type="match status" value="1"/>
</dbReference>
<evidence type="ECO:0000256" key="5">
    <source>
        <dbReference type="SAM" id="MobiDB-lite"/>
    </source>
</evidence>
<feature type="compositionally biased region" description="Pro residues" evidence="5">
    <location>
        <begin position="962"/>
        <end position="972"/>
    </location>
</feature>
<dbReference type="Pfam" id="PF01753">
    <property type="entry name" value="zf-MYND"/>
    <property type="match status" value="1"/>
</dbReference>
<keyword evidence="3" id="KW-0862">Zinc</keyword>
<accession>A0A507EEU5</accession>
<comment type="caution">
    <text evidence="7">The sequence shown here is derived from an EMBL/GenBank/DDBJ whole genome shotgun (WGS) entry which is preliminary data.</text>
</comment>
<evidence type="ECO:0000256" key="3">
    <source>
        <dbReference type="ARBA" id="ARBA00022833"/>
    </source>
</evidence>
<reference evidence="7 8" key="1">
    <citation type="journal article" date="2019" name="Sci. Rep.">
        <title>Comparative genomics of chytrid fungi reveal insights into the obligate biotrophic and pathogenic lifestyle of Synchytrium endobioticum.</title>
        <authorList>
            <person name="van de Vossenberg B.T.L.H."/>
            <person name="Warris S."/>
            <person name="Nguyen H.D.T."/>
            <person name="van Gent-Pelzer M.P.E."/>
            <person name="Joly D.L."/>
            <person name="van de Geest H.C."/>
            <person name="Bonants P.J.M."/>
            <person name="Smith D.S."/>
            <person name="Levesque C.A."/>
            <person name="van der Lee T.A.J."/>
        </authorList>
    </citation>
    <scope>NUCLEOTIDE SEQUENCE [LARGE SCALE GENOMIC DNA]</scope>
    <source>
        <strain evidence="7 8">CBS 809.83</strain>
    </source>
</reference>
<dbReference type="PROSITE" id="PS01360">
    <property type="entry name" value="ZF_MYND_1"/>
    <property type="match status" value="1"/>
</dbReference>
<protein>
    <recommendedName>
        <fullName evidence="6">MYND-type domain-containing protein</fullName>
    </recommendedName>
</protein>
<keyword evidence="8" id="KW-1185">Reference proteome</keyword>
<keyword evidence="2 4" id="KW-0863">Zinc-finger</keyword>
<dbReference type="Gene3D" id="6.10.140.2220">
    <property type="match status" value="1"/>
</dbReference>
<feature type="region of interest" description="Disordered" evidence="5">
    <location>
        <begin position="159"/>
        <end position="192"/>
    </location>
</feature>
<feature type="domain" description="MYND-type" evidence="6">
    <location>
        <begin position="621"/>
        <end position="662"/>
    </location>
</feature>
<feature type="region of interest" description="Disordered" evidence="5">
    <location>
        <begin position="930"/>
        <end position="998"/>
    </location>
</feature>
<feature type="region of interest" description="Disordered" evidence="5">
    <location>
        <begin position="1"/>
        <end position="38"/>
    </location>
</feature>
<feature type="compositionally biased region" description="Polar residues" evidence="5">
    <location>
        <begin position="734"/>
        <end position="767"/>
    </location>
</feature>
<gene>
    <name evidence="7" type="ORF">PhCBS80983_g00958</name>
</gene>